<name>A0ABW6B3S0_9SPHI</name>
<protein>
    <recommendedName>
        <fullName evidence="3">DUF3990 domain-containing protein</fullName>
    </recommendedName>
</protein>
<sequence>MYRKRPNLMLGFHGCDQSVRDELVRKPDLVKKSNESFDWLGNGFYIWENNYARALKWAEDKKARGTLSTPSVVGVVYQLDYCLDFTDSEFIDILATYYDLMKGDLEFAGKKLPQNKDLPKDKYHDLILRELDCAVIEYLHQKVDEQIQLDLKTKKFTNYKHFDTVRGVFTEGGPAFDGAGIQKKNHIQICIRNLNCIKGFFIPRKESKFP</sequence>
<evidence type="ECO:0000313" key="2">
    <source>
        <dbReference type="Proteomes" id="UP001597560"/>
    </source>
</evidence>
<keyword evidence="2" id="KW-1185">Reference proteome</keyword>
<dbReference type="Proteomes" id="UP001597560">
    <property type="component" value="Unassembled WGS sequence"/>
</dbReference>
<comment type="caution">
    <text evidence="1">The sequence shown here is derived from an EMBL/GenBank/DDBJ whole genome shotgun (WGS) entry which is preliminary data.</text>
</comment>
<evidence type="ECO:0000313" key="1">
    <source>
        <dbReference type="EMBL" id="MFD2962515.1"/>
    </source>
</evidence>
<accession>A0ABW6B3S0</accession>
<organism evidence="1 2">
    <name type="scientific">Olivibacter jilunii</name>
    <dbReference type="NCBI Taxonomy" id="985016"/>
    <lineage>
        <taxon>Bacteria</taxon>
        <taxon>Pseudomonadati</taxon>
        <taxon>Bacteroidota</taxon>
        <taxon>Sphingobacteriia</taxon>
        <taxon>Sphingobacteriales</taxon>
        <taxon>Sphingobacteriaceae</taxon>
        <taxon>Olivibacter</taxon>
    </lineage>
</organism>
<dbReference type="EMBL" id="JBHUPA010000007">
    <property type="protein sequence ID" value="MFD2962515.1"/>
    <property type="molecule type" value="Genomic_DNA"/>
</dbReference>
<reference evidence="2" key="1">
    <citation type="journal article" date="2019" name="Int. J. Syst. Evol. Microbiol.">
        <title>The Global Catalogue of Microorganisms (GCM) 10K type strain sequencing project: providing services to taxonomists for standard genome sequencing and annotation.</title>
        <authorList>
            <consortium name="The Broad Institute Genomics Platform"/>
            <consortium name="The Broad Institute Genome Sequencing Center for Infectious Disease"/>
            <person name="Wu L."/>
            <person name="Ma J."/>
        </authorList>
    </citation>
    <scope>NUCLEOTIDE SEQUENCE [LARGE SCALE GENOMIC DNA]</scope>
    <source>
        <strain evidence="2">KCTC 23098</strain>
    </source>
</reference>
<gene>
    <name evidence="1" type="ORF">ACFS6J_12010</name>
</gene>
<dbReference type="SUPFAM" id="SSF56399">
    <property type="entry name" value="ADP-ribosylation"/>
    <property type="match status" value="1"/>
</dbReference>
<proteinExistence type="predicted"/>
<dbReference type="RefSeq" id="WP_377610753.1">
    <property type="nucleotide sequence ID" value="NZ_JBHUPA010000007.1"/>
</dbReference>
<evidence type="ECO:0008006" key="3">
    <source>
        <dbReference type="Google" id="ProtNLM"/>
    </source>
</evidence>